<protein>
    <submittedName>
        <fullName evidence="1">Uncharacterized protein</fullName>
    </submittedName>
</protein>
<dbReference type="EMBL" id="LBQC01000009">
    <property type="protein sequence ID" value="KKP73061.1"/>
    <property type="molecule type" value="Genomic_DNA"/>
</dbReference>
<name>A0A0G0CA89_9BACT</name>
<evidence type="ECO:0000313" key="2">
    <source>
        <dbReference type="Proteomes" id="UP000034457"/>
    </source>
</evidence>
<accession>A0A0G0CA89</accession>
<comment type="caution">
    <text evidence="1">The sequence shown here is derived from an EMBL/GenBank/DDBJ whole genome shotgun (WGS) entry which is preliminary data.</text>
</comment>
<sequence>MKAKKIEAYIVTGRYSFLKKDFDNWIKIINKDKIFKDIYQNTKDLQPNEFKIKMIKKLNLDVYVEDNYDIIERLNNHTKAKIYWITNFLDKNIPYKFKFSSLKETVEFLRKHG</sequence>
<dbReference type="Proteomes" id="UP000034457">
    <property type="component" value="Unassembled WGS sequence"/>
</dbReference>
<gene>
    <name evidence="1" type="ORF">UR68_C0009G0006</name>
</gene>
<proteinExistence type="predicted"/>
<dbReference type="STRING" id="1618478.UR68_C0009G0006"/>
<evidence type="ECO:0000313" key="1">
    <source>
        <dbReference type="EMBL" id="KKP73061.1"/>
    </source>
</evidence>
<dbReference type="AlphaFoldDB" id="A0A0G0CA89"/>
<organism evidence="1 2">
    <name type="scientific">Candidatus Roizmanbacteria bacterium GW2011_GWA2_35_19</name>
    <dbReference type="NCBI Taxonomy" id="1618478"/>
    <lineage>
        <taxon>Bacteria</taxon>
        <taxon>Candidatus Roizmaniibacteriota</taxon>
    </lineage>
</organism>
<reference evidence="1 2" key="1">
    <citation type="journal article" date="2015" name="Nature">
        <title>rRNA introns, odd ribosomes, and small enigmatic genomes across a large radiation of phyla.</title>
        <authorList>
            <person name="Brown C.T."/>
            <person name="Hug L.A."/>
            <person name="Thomas B.C."/>
            <person name="Sharon I."/>
            <person name="Castelle C.J."/>
            <person name="Singh A."/>
            <person name="Wilkins M.J."/>
            <person name="Williams K.H."/>
            <person name="Banfield J.F."/>
        </authorList>
    </citation>
    <scope>NUCLEOTIDE SEQUENCE [LARGE SCALE GENOMIC DNA]</scope>
</reference>